<dbReference type="AlphaFoldDB" id="A0AAV7NIG5"/>
<dbReference type="EMBL" id="JANPWB010000012">
    <property type="protein sequence ID" value="KAJ1112993.1"/>
    <property type="molecule type" value="Genomic_DNA"/>
</dbReference>
<keyword evidence="3" id="KW-1185">Reference proteome</keyword>
<sequence length="73" mass="8457">MTRLPSPAEGSLPGRPRLGRTRVTRHEQRWAERRRAGRQERRPGCRVRRREACREGPGWAGPELRSTSRVGQK</sequence>
<gene>
    <name evidence="2" type="ORF">NDU88_001253</name>
</gene>
<evidence type="ECO:0000313" key="2">
    <source>
        <dbReference type="EMBL" id="KAJ1112993.1"/>
    </source>
</evidence>
<evidence type="ECO:0000313" key="3">
    <source>
        <dbReference type="Proteomes" id="UP001066276"/>
    </source>
</evidence>
<protein>
    <submittedName>
        <fullName evidence="2">Uncharacterized protein</fullName>
    </submittedName>
</protein>
<comment type="caution">
    <text evidence="2">The sequence shown here is derived from an EMBL/GenBank/DDBJ whole genome shotgun (WGS) entry which is preliminary data.</text>
</comment>
<evidence type="ECO:0000256" key="1">
    <source>
        <dbReference type="SAM" id="MobiDB-lite"/>
    </source>
</evidence>
<proteinExistence type="predicted"/>
<feature type="compositionally biased region" description="Basic and acidic residues" evidence="1">
    <location>
        <begin position="24"/>
        <end position="43"/>
    </location>
</feature>
<organism evidence="2 3">
    <name type="scientific">Pleurodeles waltl</name>
    <name type="common">Iberian ribbed newt</name>
    <dbReference type="NCBI Taxonomy" id="8319"/>
    <lineage>
        <taxon>Eukaryota</taxon>
        <taxon>Metazoa</taxon>
        <taxon>Chordata</taxon>
        <taxon>Craniata</taxon>
        <taxon>Vertebrata</taxon>
        <taxon>Euteleostomi</taxon>
        <taxon>Amphibia</taxon>
        <taxon>Batrachia</taxon>
        <taxon>Caudata</taxon>
        <taxon>Salamandroidea</taxon>
        <taxon>Salamandridae</taxon>
        <taxon>Pleurodelinae</taxon>
        <taxon>Pleurodeles</taxon>
    </lineage>
</organism>
<dbReference type="Proteomes" id="UP001066276">
    <property type="component" value="Chromosome 8"/>
</dbReference>
<accession>A0AAV7NIG5</accession>
<reference evidence="2" key="1">
    <citation type="journal article" date="2022" name="bioRxiv">
        <title>Sequencing and chromosome-scale assembly of the giantPleurodeles waltlgenome.</title>
        <authorList>
            <person name="Brown T."/>
            <person name="Elewa A."/>
            <person name="Iarovenko S."/>
            <person name="Subramanian E."/>
            <person name="Araus A.J."/>
            <person name="Petzold A."/>
            <person name="Susuki M."/>
            <person name="Suzuki K.-i.T."/>
            <person name="Hayashi T."/>
            <person name="Toyoda A."/>
            <person name="Oliveira C."/>
            <person name="Osipova E."/>
            <person name="Leigh N.D."/>
            <person name="Simon A."/>
            <person name="Yun M.H."/>
        </authorList>
    </citation>
    <scope>NUCLEOTIDE SEQUENCE</scope>
    <source>
        <strain evidence="2">20211129_DDA</strain>
        <tissue evidence="2">Liver</tissue>
    </source>
</reference>
<name>A0AAV7NIG5_PLEWA</name>
<feature type="region of interest" description="Disordered" evidence="1">
    <location>
        <begin position="1"/>
        <end position="73"/>
    </location>
</feature>